<dbReference type="OrthoDB" id="2125018at2759"/>
<dbReference type="PIRSF" id="PIRSF015417">
    <property type="entry name" value="T31B5_30_vWA"/>
    <property type="match status" value="1"/>
</dbReference>
<dbReference type="Gene3D" id="3.40.50.410">
    <property type="entry name" value="von Willebrand factor, type A domain"/>
    <property type="match status" value="1"/>
</dbReference>
<dbReference type="SUPFAM" id="SSF53300">
    <property type="entry name" value="vWA-like"/>
    <property type="match status" value="1"/>
</dbReference>
<evidence type="ECO:0000259" key="2">
    <source>
        <dbReference type="Pfam" id="PF25043"/>
    </source>
</evidence>
<proteinExistence type="predicted"/>
<feature type="domain" description="DUF2828" evidence="1">
    <location>
        <begin position="40"/>
        <end position="128"/>
    </location>
</feature>
<dbReference type="Pfam" id="PF25043">
    <property type="entry name" value="DUF7788"/>
    <property type="match status" value="1"/>
</dbReference>
<dbReference type="InterPro" id="IPR058580">
    <property type="entry name" value="DUF2828"/>
</dbReference>
<accession>A0A1Y2C2H2</accession>
<protein>
    <recommendedName>
        <fullName evidence="5">VWFA domain-containing protein</fullName>
    </recommendedName>
</protein>
<sequence>MKSLDIERPESAMRASTIAKPMSTFRSAALASSTPGTSSTWNGAVSHATTGSARVDLFYSTSRGLDSQRLAALAAAAFDENPLDTLKIGAFVRDIRGGKGERSLGRHFLEWLATHKQLFLEHNLDSFVAKFGRFDDAIALMNTPLEDKALELWATQLKKDLAALEDEAASISLAAKWIPSENKSEDKKTRVNKKLAKKLGLKNSSELRKMYLSPLRKRLDILERRMCAKDWEGIQFSHVPSVAMKIHGRPGKAFDRNSGVRFAEYKQSLASGETKVNTKDLFPHQIVDHYLTQGFNEVDQLVEAQWKVMLSKGHELGDLSNVLVMSDVSGSMSGLPMQISIALGILVSQLTSSAWEGLVMTFESTPRFHMVTGSTLRDQVRCLQHAPWGGSTNFQAALELILDTAKRGNLRQDAMPKRLIVVSDMQFDCANDGNTNYHALASKYKAAGYNVPHLVFWNVNGCSSDFPTTSAMPNVSLVSGYSPHVLKAVLKGEEITPFDTMMNAIQDERYDCITLPPSDLPSSA</sequence>
<dbReference type="PANTHER" id="PTHR31373">
    <property type="entry name" value="OS06G0652100 PROTEIN"/>
    <property type="match status" value="1"/>
</dbReference>
<feature type="domain" description="DUF2828" evidence="1">
    <location>
        <begin position="151"/>
        <end position="318"/>
    </location>
</feature>
<dbReference type="InterPro" id="IPR036465">
    <property type="entry name" value="vWFA_dom_sf"/>
</dbReference>
<gene>
    <name evidence="3" type="ORF">BCR33DRAFT_719161</name>
</gene>
<dbReference type="CDD" id="cd00198">
    <property type="entry name" value="vWFA"/>
    <property type="match status" value="1"/>
</dbReference>
<evidence type="ECO:0008006" key="5">
    <source>
        <dbReference type="Google" id="ProtNLM"/>
    </source>
</evidence>
<feature type="domain" description="DUF7788" evidence="2">
    <location>
        <begin position="322"/>
        <end position="497"/>
    </location>
</feature>
<evidence type="ECO:0000259" key="1">
    <source>
        <dbReference type="Pfam" id="PF11443"/>
    </source>
</evidence>
<reference evidence="3 4" key="1">
    <citation type="submission" date="2016-07" db="EMBL/GenBank/DDBJ databases">
        <title>Pervasive Adenine N6-methylation of Active Genes in Fungi.</title>
        <authorList>
            <consortium name="DOE Joint Genome Institute"/>
            <person name="Mondo S.J."/>
            <person name="Dannebaum R.O."/>
            <person name="Kuo R.C."/>
            <person name="Labutti K."/>
            <person name="Haridas S."/>
            <person name="Kuo A."/>
            <person name="Salamov A."/>
            <person name="Ahrendt S.R."/>
            <person name="Lipzen A."/>
            <person name="Sullivan W."/>
            <person name="Andreopoulos W.B."/>
            <person name="Clum A."/>
            <person name="Lindquist E."/>
            <person name="Daum C."/>
            <person name="Ramamoorthy G.K."/>
            <person name="Gryganskyi A."/>
            <person name="Culley D."/>
            <person name="Magnuson J.K."/>
            <person name="James T.Y."/>
            <person name="O'Malley M.A."/>
            <person name="Stajich J.E."/>
            <person name="Spatafora J.W."/>
            <person name="Visel A."/>
            <person name="Grigoriev I.V."/>
        </authorList>
    </citation>
    <scope>NUCLEOTIDE SEQUENCE [LARGE SCALE GENOMIC DNA]</scope>
    <source>
        <strain evidence="3 4">JEL800</strain>
    </source>
</reference>
<keyword evidence="4" id="KW-1185">Reference proteome</keyword>
<dbReference type="AlphaFoldDB" id="A0A1Y2C2H2"/>
<dbReference type="InterPro" id="IPR056690">
    <property type="entry name" value="DUF7788"/>
</dbReference>
<comment type="caution">
    <text evidence="3">The sequence shown here is derived from an EMBL/GenBank/DDBJ whole genome shotgun (WGS) entry which is preliminary data.</text>
</comment>
<evidence type="ECO:0000313" key="4">
    <source>
        <dbReference type="Proteomes" id="UP000193642"/>
    </source>
</evidence>
<organism evidence="3 4">
    <name type="scientific">Rhizoclosmatium globosum</name>
    <dbReference type="NCBI Taxonomy" id="329046"/>
    <lineage>
        <taxon>Eukaryota</taxon>
        <taxon>Fungi</taxon>
        <taxon>Fungi incertae sedis</taxon>
        <taxon>Chytridiomycota</taxon>
        <taxon>Chytridiomycota incertae sedis</taxon>
        <taxon>Chytridiomycetes</taxon>
        <taxon>Chytridiales</taxon>
        <taxon>Chytriomycetaceae</taxon>
        <taxon>Rhizoclosmatium</taxon>
    </lineage>
</organism>
<dbReference type="Pfam" id="PF11443">
    <property type="entry name" value="DUF2828"/>
    <property type="match status" value="2"/>
</dbReference>
<dbReference type="Proteomes" id="UP000193642">
    <property type="component" value="Unassembled WGS sequence"/>
</dbReference>
<dbReference type="PANTHER" id="PTHR31373:SF27">
    <property type="entry name" value="TROVE DOMAIN-CONTAINING PROTEIN"/>
    <property type="match status" value="1"/>
</dbReference>
<name>A0A1Y2C2H2_9FUNG</name>
<dbReference type="InterPro" id="IPR011205">
    <property type="entry name" value="UCP015417_vWA"/>
</dbReference>
<dbReference type="EMBL" id="MCGO01000033">
    <property type="protein sequence ID" value="ORY41077.1"/>
    <property type="molecule type" value="Genomic_DNA"/>
</dbReference>
<evidence type="ECO:0000313" key="3">
    <source>
        <dbReference type="EMBL" id="ORY41077.1"/>
    </source>
</evidence>